<evidence type="ECO:0000313" key="1">
    <source>
        <dbReference type="EMBL" id="GIY18965.1"/>
    </source>
</evidence>
<sequence length="191" mass="22722">MDNYKVCLDFSGYPCKMILDFLNLQCVQQNRHFFAHFWGSVYFRLQWKNRLGFVHCETRDPTLEDRLRSLRPSGRFFGDGKSEFYFDNMDDFLDFARHLWELADNISRITVEFGNPFGGMTRGCPVRVNGRKYLHLLDKDWECGTRHSLRGMGGRWHFTVGRDDNRWQRDWSFIDLAYFAAPEISHPESVQ</sequence>
<proteinExistence type="predicted"/>
<organism evidence="1 2">
    <name type="scientific">Caerostris extrusa</name>
    <name type="common">Bark spider</name>
    <name type="synonym">Caerostris bankana</name>
    <dbReference type="NCBI Taxonomy" id="172846"/>
    <lineage>
        <taxon>Eukaryota</taxon>
        <taxon>Metazoa</taxon>
        <taxon>Ecdysozoa</taxon>
        <taxon>Arthropoda</taxon>
        <taxon>Chelicerata</taxon>
        <taxon>Arachnida</taxon>
        <taxon>Araneae</taxon>
        <taxon>Araneomorphae</taxon>
        <taxon>Entelegynae</taxon>
        <taxon>Araneoidea</taxon>
        <taxon>Araneidae</taxon>
        <taxon>Caerostris</taxon>
    </lineage>
</organism>
<evidence type="ECO:0000313" key="2">
    <source>
        <dbReference type="Proteomes" id="UP001054945"/>
    </source>
</evidence>
<name>A0AAV4RFH6_CAEEX</name>
<protein>
    <submittedName>
        <fullName evidence="1">Uncharacterized protein</fullName>
    </submittedName>
</protein>
<comment type="caution">
    <text evidence="1">The sequence shown here is derived from an EMBL/GenBank/DDBJ whole genome shotgun (WGS) entry which is preliminary data.</text>
</comment>
<reference evidence="1 2" key="1">
    <citation type="submission" date="2021-06" db="EMBL/GenBank/DDBJ databases">
        <title>Caerostris extrusa draft genome.</title>
        <authorList>
            <person name="Kono N."/>
            <person name="Arakawa K."/>
        </authorList>
    </citation>
    <scope>NUCLEOTIDE SEQUENCE [LARGE SCALE GENOMIC DNA]</scope>
</reference>
<accession>A0AAV4RFH6</accession>
<keyword evidence="2" id="KW-1185">Reference proteome</keyword>
<gene>
    <name evidence="1" type="ORF">CEXT_681161</name>
</gene>
<dbReference type="EMBL" id="BPLR01007703">
    <property type="protein sequence ID" value="GIY18965.1"/>
    <property type="molecule type" value="Genomic_DNA"/>
</dbReference>
<dbReference type="Proteomes" id="UP001054945">
    <property type="component" value="Unassembled WGS sequence"/>
</dbReference>
<dbReference type="AlphaFoldDB" id="A0AAV4RFH6"/>